<protein>
    <submittedName>
        <fullName evidence="1">Uncharacterized protein</fullName>
    </submittedName>
</protein>
<gene>
    <name evidence="1" type="ORF">NX02_03520</name>
</gene>
<evidence type="ECO:0000313" key="1">
    <source>
        <dbReference type="EMBL" id="AHE52458.1"/>
    </source>
</evidence>
<organism evidence="1 2">
    <name type="scientific">Sphingomonas sanxanigenens DSM 19645 = NX02</name>
    <dbReference type="NCBI Taxonomy" id="1123269"/>
    <lineage>
        <taxon>Bacteria</taxon>
        <taxon>Pseudomonadati</taxon>
        <taxon>Pseudomonadota</taxon>
        <taxon>Alphaproteobacteria</taxon>
        <taxon>Sphingomonadales</taxon>
        <taxon>Sphingomonadaceae</taxon>
        <taxon>Sphingomonas</taxon>
    </lineage>
</organism>
<accession>W0A7Z3</accession>
<proteinExistence type="predicted"/>
<sequence>MLLLFILGSMLAVQDTKTDADVFGKYLATNLTARPA</sequence>
<reference evidence="1 2" key="1">
    <citation type="submission" date="2013-07" db="EMBL/GenBank/DDBJ databases">
        <title>Completed genome of Sphingomonas sanxanigenens NX02.</title>
        <authorList>
            <person name="Ma T."/>
            <person name="Huang H."/>
            <person name="Wu M."/>
            <person name="Li X."/>
            <person name="Li G."/>
        </authorList>
    </citation>
    <scope>NUCLEOTIDE SEQUENCE [LARGE SCALE GENOMIC DNA]</scope>
    <source>
        <strain evidence="1 2">NX02</strain>
    </source>
</reference>
<name>W0A7Z3_9SPHN</name>
<dbReference type="KEGG" id="ssan:NX02_03520"/>
<evidence type="ECO:0000313" key="2">
    <source>
        <dbReference type="Proteomes" id="UP000018851"/>
    </source>
</evidence>
<keyword evidence="2" id="KW-1185">Reference proteome</keyword>
<dbReference type="EMBL" id="CP006644">
    <property type="protein sequence ID" value="AHE52458.1"/>
    <property type="molecule type" value="Genomic_DNA"/>
</dbReference>
<dbReference type="Proteomes" id="UP000018851">
    <property type="component" value="Chromosome"/>
</dbReference>
<dbReference type="AlphaFoldDB" id="W0A7Z3"/>
<dbReference type="HOGENOM" id="CLU_3358556_0_0_5"/>